<organism evidence="1 2">
    <name type="scientific">Paenalkalicoccus suaedae</name>
    <dbReference type="NCBI Taxonomy" id="2592382"/>
    <lineage>
        <taxon>Bacteria</taxon>
        <taxon>Bacillati</taxon>
        <taxon>Bacillota</taxon>
        <taxon>Bacilli</taxon>
        <taxon>Bacillales</taxon>
        <taxon>Bacillaceae</taxon>
        <taxon>Paenalkalicoccus</taxon>
    </lineage>
</organism>
<dbReference type="EMBL" id="CP041372">
    <property type="protein sequence ID" value="QKS70380.1"/>
    <property type="molecule type" value="Genomic_DNA"/>
</dbReference>
<dbReference type="RefSeq" id="WP_176008421.1">
    <property type="nucleotide sequence ID" value="NZ_CP041372.2"/>
</dbReference>
<proteinExistence type="predicted"/>
<keyword evidence="2" id="KW-1185">Reference proteome</keyword>
<dbReference type="Proteomes" id="UP000318138">
    <property type="component" value="Chromosome"/>
</dbReference>
<evidence type="ECO:0000313" key="2">
    <source>
        <dbReference type="Proteomes" id="UP000318138"/>
    </source>
</evidence>
<evidence type="ECO:0000313" key="1">
    <source>
        <dbReference type="EMBL" id="QKS70380.1"/>
    </source>
</evidence>
<name>A0A859FBP2_9BACI</name>
<accession>A0A859FBP2</accession>
<dbReference type="AlphaFoldDB" id="A0A859FBP2"/>
<reference evidence="2" key="1">
    <citation type="submission" date="2019-07" db="EMBL/GenBank/DDBJ databases">
        <title>Bacillus alkalisoli sp. nov. isolated from saline soil.</title>
        <authorList>
            <person name="Sun J.-Q."/>
            <person name="Xu L."/>
        </authorList>
    </citation>
    <scope>NUCLEOTIDE SEQUENCE [LARGE SCALE GENOMIC DNA]</scope>
    <source>
        <strain evidence="2">M4U3P1</strain>
    </source>
</reference>
<dbReference type="KEGG" id="psua:FLK61_26875"/>
<protein>
    <submittedName>
        <fullName evidence="1">Uncharacterized protein</fullName>
    </submittedName>
</protein>
<gene>
    <name evidence="1" type="ORF">FLK61_26875</name>
</gene>
<sequence length="209" mass="24591">MSKAVTLPSTPTVESLQALRRYHDVDIRRMYNNEAIYKDYKGFYLFEVELHAHNGIKKPKRVYIEPTFQAIEKAILSRHKQAEATFAEMMAIKKKKERKPFLLTLLRLDFELYYLYAAYSGKDGQSFLSFNQIMIEIEDKLSYGLVYEGIIAKETTPLTMGKLIPPCVGKRLPASYFETTEEKGFYSLYKREDYYLYTMPYGMNREKEQ</sequence>